<proteinExistence type="predicted"/>
<accession>A0A9J7BW53</accession>
<keyword evidence="4" id="KW-1185">Reference proteome</keyword>
<feature type="signal peptide" evidence="1">
    <location>
        <begin position="1"/>
        <end position="24"/>
    </location>
</feature>
<dbReference type="Proteomes" id="UP001059380">
    <property type="component" value="Chromosome"/>
</dbReference>
<dbReference type="Gene3D" id="3.50.70.20">
    <property type="entry name" value="Cytochrome P460"/>
    <property type="match status" value="1"/>
</dbReference>
<gene>
    <name evidence="3" type="ORF">MOP44_04665</name>
</gene>
<dbReference type="InterPro" id="IPR032033">
    <property type="entry name" value="Cytochrome_P460"/>
</dbReference>
<name>A0A9J7BW53_9BACT</name>
<dbReference type="InterPro" id="IPR038142">
    <property type="entry name" value="Cytochrome_P460_sp"/>
</dbReference>
<sequence>MKKRSLVTLSVAGLLIVFIALAHWAPSSVEAAEGQRTNAVVDTSGNLRVPANYLTTYEFLGSWAIAADKGVEGSKQIHNVYASPGAIAAYRKDGHFPDGTVLVKEVYQTATQSMTTGTVSHADKLAGWFVMVKESKNLHPDNKLWGDGWAWSWFDAGNRLKTTSTDYKKDCLACHQPARSTDWIYTDGYPPLKREQ</sequence>
<evidence type="ECO:0000313" key="3">
    <source>
        <dbReference type="EMBL" id="UWZ85237.1"/>
    </source>
</evidence>
<dbReference type="KEGG" id="orp:MOP44_04665"/>
<feature type="domain" description="Cytochrome P460" evidence="2">
    <location>
        <begin position="63"/>
        <end position="186"/>
    </location>
</feature>
<organism evidence="3 4">
    <name type="scientific">Occallatibacter riparius</name>
    <dbReference type="NCBI Taxonomy" id="1002689"/>
    <lineage>
        <taxon>Bacteria</taxon>
        <taxon>Pseudomonadati</taxon>
        <taxon>Acidobacteriota</taxon>
        <taxon>Terriglobia</taxon>
        <taxon>Terriglobales</taxon>
        <taxon>Acidobacteriaceae</taxon>
        <taxon>Occallatibacter</taxon>
    </lineage>
</organism>
<reference evidence="3" key="1">
    <citation type="submission" date="2021-04" db="EMBL/GenBank/DDBJ databases">
        <title>Phylogenetic analysis of Acidobacteriaceae.</title>
        <authorList>
            <person name="Qiu L."/>
            <person name="Zhang Q."/>
        </authorList>
    </citation>
    <scope>NUCLEOTIDE SEQUENCE</scope>
    <source>
        <strain evidence="3">DSM 25168</strain>
    </source>
</reference>
<feature type="chain" id="PRO_5039921039" evidence="1">
    <location>
        <begin position="25"/>
        <end position="196"/>
    </location>
</feature>
<dbReference type="AlphaFoldDB" id="A0A9J7BW53"/>
<protein>
    <submittedName>
        <fullName evidence="3">Cytochrome P460 family protein</fullName>
    </submittedName>
</protein>
<evidence type="ECO:0000256" key="1">
    <source>
        <dbReference type="SAM" id="SignalP"/>
    </source>
</evidence>
<evidence type="ECO:0000313" key="4">
    <source>
        <dbReference type="Proteomes" id="UP001059380"/>
    </source>
</evidence>
<dbReference type="EMBL" id="CP093313">
    <property type="protein sequence ID" value="UWZ85237.1"/>
    <property type="molecule type" value="Genomic_DNA"/>
</dbReference>
<dbReference type="Pfam" id="PF16694">
    <property type="entry name" value="Cytochrome_P460"/>
    <property type="match status" value="1"/>
</dbReference>
<keyword evidence="1" id="KW-0732">Signal</keyword>
<evidence type="ECO:0000259" key="2">
    <source>
        <dbReference type="Pfam" id="PF16694"/>
    </source>
</evidence>
<dbReference type="CDD" id="cd20750">
    <property type="entry name" value="cyt_c_I"/>
    <property type="match status" value="1"/>
</dbReference>
<dbReference type="RefSeq" id="WP_260794755.1">
    <property type="nucleotide sequence ID" value="NZ_CP093313.1"/>
</dbReference>